<dbReference type="EMBL" id="CAJQUM010000001">
    <property type="protein sequence ID" value="CAG4882789.1"/>
    <property type="molecule type" value="Genomic_DNA"/>
</dbReference>
<organism evidence="1 2">
    <name type="scientific">Georgfuchsia toluolica</name>
    <dbReference type="NCBI Taxonomy" id="424218"/>
    <lineage>
        <taxon>Bacteria</taxon>
        <taxon>Pseudomonadati</taxon>
        <taxon>Pseudomonadota</taxon>
        <taxon>Betaproteobacteria</taxon>
        <taxon>Nitrosomonadales</taxon>
        <taxon>Sterolibacteriaceae</taxon>
        <taxon>Georgfuchsia</taxon>
    </lineage>
</organism>
<reference evidence="1" key="1">
    <citation type="submission" date="2021-04" db="EMBL/GenBank/DDBJ databases">
        <authorList>
            <person name="Hornung B."/>
        </authorList>
    </citation>
    <scope>NUCLEOTIDE SEQUENCE</scope>
    <source>
        <strain evidence="1">G5G6</strain>
    </source>
</reference>
<sequence>MANPTGSIQIIEVEELVSKKTGKPYKVAKCIQTRPDGHINVGKIFIREGQPATQGVYMPTYQDVERDGWITPVIVELRPVPAVAASKAA</sequence>
<evidence type="ECO:0000313" key="1">
    <source>
        <dbReference type="EMBL" id="CAG4882789.1"/>
    </source>
</evidence>
<gene>
    <name evidence="1" type="ORF">GTOL_10671</name>
</gene>
<name>A0A916NH01_9PROT</name>
<protein>
    <submittedName>
        <fullName evidence="1">Uncharacterized protein</fullName>
    </submittedName>
</protein>
<evidence type="ECO:0000313" key="2">
    <source>
        <dbReference type="Proteomes" id="UP000742786"/>
    </source>
</evidence>
<dbReference type="AlphaFoldDB" id="A0A916NH01"/>
<dbReference type="Proteomes" id="UP000742786">
    <property type="component" value="Unassembled WGS sequence"/>
</dbReference>
<comment type="caution">
    <text evidence="1">The sequence shown here is derived from an EMBL/GenBank/DDBJ whole genome shotgun (WGS) entry which is preliminary data.</text>
</comment>
<dbReference type="RefSeq" id="WP_220634827.1">
    <property type="nucleotide sequence ID" value="NZ_CAJQUM010000001.1"/>
</dbReference>
<accession>A0A916NH01</accession>
<keyword evidence="2" id="KW-1185">Reference proteome</keyword>
<proteinExistence type="predicted"/>